<dbReference type="PANTHER" id="PTHR12522:SF4">
    <property type="entry name" value="ZINC FINGER PROTEIN ELBOW"/>
    <property type="match status" value="1"/>
</dbReference>
<comment type="similarity">
    <text evidence="1">Belongs to the Elbow/Noc family.</text>
</comment>
<evidence type="ECO:0000256" key="1">
    <source>
        <dbReference type="ARBA" id="ARBA00010144"/>
    </source>
</evidence>
<dbReference type="EMBL" id="LNIX01000022">
    <property type="protein sequence ID" value="OXA43374.1"/>
    <property type="molecule type" value="Genomic_DNA"/>
</dbReference>
<accession>A0A226DEU0</accession>
<feature type="compositionally biased region" description="Polar residues" evidence="6">
    <location>
        <begin position="124"/>
        <end position="140"/>
    </location>
</feature>
<feature type="domain" description="C2H2-type" evidence="7">
    <location>
        <begin position="368"/>
        <end position="402"/>
    </location>
</feature>
<dbReference type="AlphaFoldDB" id="A0A226DEU0"/>
<keyword evidence="4" id="KW-0862">Zinc</keyword>
<evidence type="ECO:0000256" key="4">
    <source>
        <dbReference type="ARBA" id="ARBA00022833"/>
    </source>
</evidence>
<gene>
    <name evidence="8" type="ORF">Fcan01_21769</name>
</gene>
<sequence length="505" mass="52154">MKDKTTSKLANVTEQNRQEILLDAKNSPLALLAQTCSQIGADPPAAKSLLASITASATSAGGSSSSSSGSSSCRDEEGQAQRSASVGSRVTPPNKSKPGHGNIKGSSATKKSSGKQKEKISPGWISSSETKNNKISPPTNSSFEVKRRSSRSEEDENNVNEEDNFELGGAVDSKIPLKTNKKSPSPSSCRGESKSPSSEKSGKQNSNHSSPPPPPPPVKNKDKLTLTSPPVTLPSSSSILFPPSYPISSSSSALVPPLPPTTIPPYLHSYARLKAAAASSVSSSPDGSSLLAGSHAYCRDPFCPGCTTPLGAAGHHLNSLAKCASGGGSSCVGCDHSNKSGGGIPPYFPPLFHPGFLYPPPVTVTTPYICNWISAGESYCGKRFGTSEELLQHLRTHTTNNNSSAVDLNLYGSRSYPTPPLSPISAGGAAGSAGARYHPYAKPAYHQSQVGSYSSLFPFLGGQQGSSFAALAAAMNNPLSPYFPYALYGHRLGGGGGGNGGMGNQ</sequence>
<dbReference type="GO" id="GO:0005634">
    <property type="term" value="C:nucleus"/>
    <property type="evidence" value="ECO:0007669"/>
    <property type="project" value="TreeGrafter"/>
</dbReference>
<evidence type="ECO:0000256" key="5">
    <source>
        <dbReference type="PROSITE-ProRule" id="PRU00042"/>
    </source>
</evidence>
<protein>
    <submittedName>
        <fullName evidence="8">Zinc finger protein Elbow</fullName>
    </submittedName>
</protein>
<evidence type="ECO:0000256" key="6">
    <source>
        <dbReference type="SAM" id="MobiDB-lite"/>
    </source>
</evidence>
<feature type="compositionally biased region" description="Low complexity" evidence="6">
    <location>
        <begin position="225"/>
        <end position="238"/>
    </location>
</feature>
<evidence type="ECO:0000313" key="8">
    <source>
        <dbReference type="EMBL" id="OXA43374.1"/>
    </source>
</evidence>
<evidence type="ECO:0000256" key="3">
    <source>
        <dbReference type="ARBA" id="ARBA00022771"/>
    </source>
</evidence>
<feature type="compositionally biased region" description="Polar residues" evidence="6">
    <location>
        <begin position="80"/>
        <end position="94"/>
    </location>
</feature>
<dbReference type="Gene3D" id="3.30.160.60">
    <property type="entry name" value="Classic Zinc Finger"/>
    <property type="match status" value="1"/>
</dbReference>
<evidence type="ECO:0000313" key="9">
    <source>
        <dbReference type="Proteomes" id="UP000198287"/>
    </source>
</evidence>
<dbReference type="OMA" id="LMYPSPH"/>
<keyword evidence="2" id="KW-0479">Metal-binding</keyword>
<feature type="region of interest" description="Disordered" evidence="6">
    <location>
        <begin position="55"/>
        <end position="238"/>
    </location>
</feature>
<dbReference type="PANTHER" id="PTHR12522">
    <property type="entry name" value="ZINC-FINGER PROTEIN NOLZ1-RELATED"/>
    <property type="match status" value="1"/>
</dbReference>
<reference evidence="8 9" key="1">
    <citation type="submission" date="2015-12" db="EMBL/GenBank/DDBJ databases">
        <title>The genome of Folsomia candida.</title>
        <authorList>
            <person name="Faddeeva A."/>
            <person name="Derks M.F."/>
            <person name="Anvar Y."/>
            <person name="Smit S."/>
            <person name="Van Straalen N."/>
            <person name="Roelofs D."/>
        </authorList>
    </citation>
    <scope>NUCLEOTIDE SEQUENCE [LARGE SCALE GENOMIC DNA]</scope>
    <source>
        <strain evidence="8 9">VU population</strain>
        <tissue evidence="8">Whole body</tissue>
    </source>
</reference>
<keyword evidence="9" id="KW-1185">Reference proteome</keyword>
<dbReference type="OrthoDB" id="10054079at2759"/>
<keyword evidence="3 5" id="KW-0863">Zinc-finger</keyword>
<feature type="compositionally biased region" description="Acidic residues" evidence="6">
    <location>
        <begin position="153"/>
        <end position="165"/>
    </location>
</feature>
<dbReference type="PROSITE" id="PS50157">
    <property type="entry name" value="ZINC_FINGER_C2H2_2"/>
    <property type="match status" value="1"/>
</dbReference>
<dbReference type="InterPro" id="IPR051520">
    <property type="entry name" value="Elbow/Noc_ZnFinger"/>
</dbReference>
<dbReference type="GO" id="GO:0008270">
    <property type="term" value="F:zinc ion binding"/>
    <property type="evidence" value="ECO:0007669"/>
    <property type="project" value="UniProtKB-KW"/>
</dbReference>
<organism evidence="8 9">
    <name type="scientific">Folsomia candida</name>
    <name type="common">Springtail</name>
    <dbReference type="NCBI Taxonomy" id="158441"/>
    <lineage>
        <taxon>Eukaryota</taxon>
        <taxon>Metazoa</taxon>
        <taxon>Ecdysozoa</taxon>
        <taxon>Arthropoda</taxon>
        <taxon>Hexapoda</taxon>
        <taxon>Collembola</taxon>
        <taxon>Entomobryomorpha</taxon>
        <taxon>Isotomoidea</taxon>
        <taxon>Isotomidae</taxon>
        <taxon>Proisotominae</taxon>
        <taxon>Folsomia</taxon>
    </lineage>
</organism>
<feature type="compositionally biased region" description="Low complexity" evidence="6">
    <location>
        <begin position="55"/>
        <end position="72"/>
    </location>
</feature>
<comment type="caution">
    <text evidence="8">The sequence shown here is derived from an EMBL/GenBank/DDBJ whole genome shotgun (WGS) entry which is preliminary data.</text>
</comment>
<evidence type="ECO:0000259" key="7">
    <source>
        <dbReference type="PROSITE" id="PS50157"/>
    </source>
</evidence>
<dbReference type="GO" id="GO:0045892">
    <property type="term" value="P:negative regulation of DNA-templated transcription"/>
    <property type="evidence" value="ECO:0007669"/>
    <property type="project" value="TreeGrafter"/>
</dbReference>
<dbReference type="InterPro" id="IPR013087">
    <property type="entry name" value="Znf_C2H2_type"/>
</dbReference>
<evidence type="ECO:0000256" key="2">
    <source>
        <dbReference type="ARBA" id="ARBA00022723"/>
    </source>
</evidence>
<name>A0A226DEU0_FOLCA</name>
<dbReference type="Proteomes" id="UP000198287">
    <property type="component" value="Unassembled WGS sequence"/>
</dbReference>
<proteinExistence type="inferred from homology"/>